<dbReference type="PANTHER" id="PTHR37817:SF1">
    <property type="entry name" value="N-ACETYLTRANSFERASE EIS"/>
    <property type="match status" value="1"/>
</dbReference>
<proteinExistence type="predicted"/>
<dbReference type="Pfam" id="PF13527">
    <property type="entry name" value="Acetyltransf_9"/>
    <property type="match status" value="1"/>
</dbReference>
<dbReference type="GO" id="GO:0030649">
    <property type="term" value="P:aminoglycoside antibiotic catabolic process"/>
    <property type="evidence" value="ECO:0007669"/>
    <property type="project" value="TreeGrafter"/>
</dbReference>
<dbReference type="EMBL" id="PFMR01000205">
    <property type="protein sequence ID" value="PIZ16214.1"/>
    <property type="molecule type" value="Genomic_DNA"/>
</dbReference>
<accession>A0A2M7S9K3</accession>
<sequence>MDGPRGTKKEEFPAVMDLVNSVFRPEKKSMEKEYAVIFNEGNYENLRIIIENGKPVCHIGMRLREIKICGCKSKAGSIGGVCTDPAYRKKGYSTTLLNDCIKKMDEEGCDFMLVSGDRGLYDRADCMRAGKVCRWTVRGDLERFKVSGLSIRDFSRDAVPDMIKAYNAKPVRFIRTAEDWECGFTCGQVMNRPCVFVPVYENEKFSGYLIIFIFDEGTNKVGEVMEYAGPAKSLLGSISLLYQKFNLARLSFNVPFYDEKLNRLMREKNFNVEVTPAHGTIRILNFTRLMQRMAPYFKKRIGRIADSIRFSEKNGKFIFELGKEKLVLPDRRILTWSVLGTPEGYPITNIGGLADLLSRIFPMPIPWPGLNYV</sequence>
<dbReference type="AlphaFoldDB" id="A0A2M7S9K3"/>
<evidence type="ECO:0000259" key="1">
    <source>
        <dbReference type="PROSITE" id="PS51186"/>
    </source>
</evidence>
<dbReference type="CDD" id="cd04301">
    <property type="entry name" value="NAT_SF"/>
    <property type="match status" value="1"/>
</dbReference>
<comment type="caution">
    <text evidence="2">The sequence shown here is derived from an EMBL/GenBank/DDBJ whole genome shotgun (WGS) entry which is preliminary data.</text>
</comment>
<protein>
    <recommendedName>
        <fullName evidence="1">N-acetyltransferase domain-containing protein</fullName>
    </recommendedName>
</protein>
<organism evidence="2 3">
    <name type="scientific">Candidatus Desantisbacteria bacterium CG_4_10_14_0_8_um_filter_48_22</name>
    <dbReference type="NCBI Taxonomy" id="1974543"/>
    <lineage>
        <taxon>Bacteria</taxon>
        <taxon>Candidatus Desantisiibacteriota</taxon>
    </lineage>
</organism>
<dbReference type="InterPro" id="IPR051554">
    <property type="entry name" value="Acetyltransferase_Eis"/>
</dbReference>
<dbReference type="InterPro" id="IPR016181">
    <property type="entry name" value="Acyl_CoA_acyltransferase"/>
</dbReference>
<evidence type="ECO:0000313" key="3">
    <source>
        <dbReference type="Proteomes" id="UP000229307"/>
    </source>
</evidence>
<name>A0A2M7S9K3_9BACT</name>
<feature type="domain" description="N-acetyltransferase" evidence="1">
    <location>
        <begin position="1"/>
        <end position="172"/>
    </location>
</feature>
<dbReference type="PROSITE" id="PS51186">
    <property type="entry name" value="GNAT"/>
    <property type="match status" value="1"/>
</dbReference>
<dbReference type="Gene3D" id="3.40.630.30">
    <property type="match status" value="1"/>
</dbReference>
<gene>
    <name evidence="2" type="ORF">COY52_07715</name>
</gene>
<dbReference type="PANTHER" id="PTHR37817">
    <property type="entry name" value="N-ACETYLTRANSFERASE EIS"/>
    <property type="match status" value="1"/>
</dbReference>
<dbReference type="GO" id="GO:0034069">
    <property type="term" value="F:aminoglycoside N-acetyltransferase activity"/>
    <property type="evidence" value="ECO:0007669"/>
    <property type="project" value="TreeGrafter"/>
</dbReference>
<reference evidence="3" key="1">
    <citation type="submission" date="2017-09" db="EMBL/GenBank/DDBJ databases">
        <title>Depth-based differentiation of microbial function through sediment-hosted aquifers and enrichment of novel symbionts in the deep terrestrial subsurface.</title>
        <authorList>
            <person name="Probst A.J."/>
            <person name="Ladd B."/>
            <person name="Jarett J.K."/>
            <person name="Geller-Mcgrath D.E."/>
            <person name="Sieber C.M.K."/>
            <person name="Emerson J.B."/>
            <person name="Anantharaman K."/>
            <person name="Thomas B.C."/>
            <person name="Malmstrom R."/>
            <person name="Stieglmeier M."/>
            <person name="Klingl A."/>
            <person name="Woyke T."/>
            <person name="Ryan C.M."/>
            <person name="Banfield J.F."/>
        </authorList>
    </citation>
    <scope>NUCLEOTIDE SEQUENCE [LARGE SCALE GENOMIC DNA]</scope>
</reference>
<dbReference type="Proteomes" id="UP000229307">
    <property type="component" value="Unassembled WGS sequence"/>
</dbReference>
<evidence type="ECO:0000313" key="2">
    <source>
        <dbReference type="EMBL" id="PIZ16214.1"/>
    </source>
</evidence>
<dbReference type="InterPro" id="IPR000182">
    <property type="entry name" value="GNAT_dom"/>
</dbReference>
<dbReference type="SUPFAM" id="SSF55729">
    <property type="entry name" value="Acyl-CoA N-acyltransferases (Nat)"/>
    <property type="match status" value="1"/>
</dbReference>